<evidence type="ECO:0000256" key="1">
    <source>
        <dbReference type="SAM" id="Phobius"/>
    </source>
</evidence>
<reference evidence="2 3" key="1">
    <citation type="submission" date="2020-07" db="EMBL/GenBank/DDBJ databases">
        <title>Genomic Encyclopedia of Type Strains, Phase IV (KMG-V): Genome sequencing to study the core and pangenomes of soil and plant-associated prokaryotes.</title>
        <authorList>
            <person name="Whitman W."/>
        </authorList>
    </citation>
    <scope>NUCLEOTIDE SEQUENCE [LARGE SCALE GENOMIC DNA]</scope>
    <source>
        <strain evidence="2 3">C8</strain>
    </source>
</reference>
<accession>A0A7J9PI61</accession>
<sequence>MNIYFKIAGYMLVLGAIVAFLFICFPKSSKELKEEARKKGNG</sequence>
<protein>
    <submittedName>
        <fullName evidence="2">Gas vesicle protein</fullName>
    </submittedName>
</protein>
<keyword evidence="1" id="KW-1133">Transmembrane helix</keyword>
<dbReference type="EMBL" id="JACDUL010000004">
    <property type="protein sequence ID" value="MBA2862923.1"/>
    <property type="molecule type" value="Genomic_DNA"/>
</dbReference>
<name>A0A7J9PI61_METMI</name>
<comment type="caution">
    <text evidence="2">The sequence shown here is derived from an EMBL/GenBank/DDBJ whole genome shotgun (WGS) entry which is preliminary data.</text>
</comment>
<gene>
    <name evidence="2" type="ORF">HNP90_001820</name>
</gene>
<dbReference type="Proteomes" id="UP000533207">
    <property type="component" value="Unassembled WGS sequence"/>
</dbReference>
<dbReference type="RefSeq" id="WP_258558965.1">
    <property type="nucleotide sequence ID" value="NZ_JACDUL010000004.1"/>
</dbReference>
<proteinExistence type="predicted"/>
<dbReference type="AlphaFoldDB" id="A0A7J9PI61"/>
<evidence type="ECO:0000313" key="2">
    <source>
        <dbReference type="EMBL" id="MBA2862923.1"/>
    </source>
</evidence>
<keyword evidence="1" id="KW-0812">Transmembrane</keyword>
<keyword evidence="1" id="KW-0472">Membrane</keyword>
<evidence type="ECO:0000313" key="3">
    <source>
        <dbReference type="Proteomes" id="UP000533207"/>
    </source>
</evidence>
<organism evidence="2 3">
    <name type="scientific">Methanococcus maripaludis</name>
    <name type="common">Methanococcus deltae</name>
    <dbReference type="NCBI Taxonomy" id="39152"/>
    <lineage>
        <taxon>Archaea</taxon>
        <taxon>Methanobacteriati</taxon>
        <taxon>Methanobacteriota</taxon>
        <taxon>Methanomada group</taxon>
        <taxon>Methanococci</taxon>
        <taxon>Methanococcales</taxon>
        <taxon>Methanococcaceae</taxon>
        <taxon>Methanococcus</taxon>
    </lineage>
</organism>
<feature type="transmembrane region" description="Helical" evidence="1">
    <location>
        <begin position="7"/>
        <end position="25"/>
    </location>
</feature>